<evidence type="ECO:0000313" key="2">
    <source>
        <dbReference type="Proteomes" id="UP001239111"/>
    </source>
</evidence>
<reference evidence="1" key="1">
    <citation type="submission" date="2023-04" db="EMBL/GenBank/DDBJ databases">
        <title>A chromosome-level genome assembly of the parasitoid wasp Eretmocerus hayati.</title>
        <authorList>
            <person name="Zhong Y."/>
            <person name="Liu S."/>
            <person name="Liu Y."/>
        </authorList>
    </citation>
    <scope>NUCLEOTIDE SEQUENCE</scope>
    <source>
        <strain evidence="1">ZJU_SS_LIU_2023</strain>
    </source>
</reference>
<name>A0ACC2N931_9HYME</name>
<dbReference type="Proteomes" id="UP001239111">
    <property type="component" value="Chromosome 4"/>
</dbReference>
<accession>A0ACC2N931</accession>
<comment type="caution">
    <text evidence="1">The sequence shown here is derived from an EMBL/GenBank/DDBJ whole genome shotgun (WGS) entry which is preliminary data.</text>
</comment>
<gene>
    <name evidence="1" type="ORF">QAD02_009229</name>
</gene>
<proteinExistence type="predicted"/>
<organism evidence="1 2">
    <name type="scientific">Eretmocerus hayati</name>
    <dbReference type="NCBI Taxonomy" id="131215"/>
    <lineage>
        <taxon>Eukaryota</taxon>
        <taxon>Metazoa</taxon>
        <taxon>Ecdysozoa</taxon>
        <taxon>Arthropoda</taxon>
        <taxon>Hexapoda</taxon>
        <taxon>Insecta</taxon>
        <taxon>Pterygota</taxon>
        <taxon>Neoptera</taxon>
        <taxon>Endopterygota</taxon>
        <taxon>Hymenoptera</taxon>
        <taxon>Apocrita</taxon>
        <taxon>Proctotrupomorpha</taxon>
        <taxon>Chalcidoidea</taxon>
        <taxon>Aphelinidae</taxon>
        <taxon>Aphelininae</taxon>
        <taxon>Eretmocerus</taxon>
    </lineage>
</organism>
<evidence type="ECO:0000313" key="1">
    <source>
        <dbReference type="EMBL" id="KAJ8667566.1"/>
    </source>
</evidence>
<keyword evidence="2" id="KW-1185">Reference proteome</keyword>
<sequence length="830" mass="93200">MGERYETPIATPLVPQSSQFLQTPERSLMQGLYVCLALLLTSLVCAAGFGLYLVLDPFLRPLMWALLSGAVLFPFKFLLTASADRWFTEANRSPKPFALSLAITPLKEFDRFAESLGSLTIKYGSYFAFAILMIGALQGMNNLTPDNTSQLIGAFSRIDLAVQMFISTCNDLMVRSAMVLYLSVLCFFWTPATKVQFRYGSIVIWPFLSAYIANILGSIWSPRLVFYGLQILFLVGLINRAVLVLNHDKISGEKKKSSMIRALKLAVFSSTQYPPSWKREESEESTSLNESIKLKRKRSTRNESDVKSAKLTSQGAQELRREPDVDNPISDSKSKKFETDKYLYGAFYACVGVTLWKHSSILAILVIPMAYYCLKRIVLFSGVGEMIENLSGKVSKTIFVWYLERRSALIPMPIRSLYEIGAMVEQKVAKTLRKSIHTVSTTLVICALILLVMLTSIFFTFQIYAEGMYLIQISVEYLNSALMNSPENDWVPQEWKDYMIGTLESAYLYGRTAISDCIRRFLKDLEPAQADHLEMKLVSLWDELYQTWVSSEDQSDFVEPSANMSTAVSVWNSLRNSFEMSSLDLLSLTSVQNFIGENIGVFVSILDSVYGMAKGYMALILSMVTELAIIVFMSGSFLLNFSVNTVVFFTTLFYLLNASRNVYKPIEVISNFSPVKCDKFVVAMQESVIEVFTTTFKLASFFGMWTWFVHNLFQVKIVYLPSFFATMLGAVPFLDAYFACIPAAIELWLSQGLLVALTFLLLHFLPCSIVVSEFHEEIEGGGHAYLTGLSIAGGIFCFGFEGAIFGPLMLCCVLMAINLSKKCFRTPLVG</sequence>
<dbReference type="EMBL" id="CM056744">
    <property type="protein sequence ID" value="KAJ8667566.1"/>
    <property type="molecule type" value="Genomic_DNA"/>
</dbReference>
<protein>
    <submittedName>
        <fullName evidence="1">Uncharacterized protein</fullName>
    </submittedName>
</protein>